<proteinExistence type="predicted"/>
<dbReference type="EMBL" id="PKPP01013087">
    <property type="protein sequence ID" value="PWA41419.1"/>
    <property type="molecule type" value="Genomic_DNA"/>
</dbReference>
<name>A0A2U1KXD7_ARTAN</name>
<dbReference type="AlphaFoldDB" id="A0A2U1KXD7"/>
<sequence>MIGHVATPKQPIDKPYSIASTKACIPTPFDPEKLNYNSWSALFKRFCKTYNVQHHLEAPSTASSTAPVDAHHDRNDSLVVIWIYSTIYPKLVDMRDMQHELLKPLSIYQEQSRPPCQSRLQGK</sequence>
<dbReference type="Proteomes" id="UP000245207">
    <property type="component" value="Unassembled WGS sequence"/>
</dbReference>
<accession>A0A2U1KXD7</accession>
<keyword evidence="2" id="KW-1185">Reference proteome</keyword>
<reference evidence="1 2" key="1">
    <citation type="journal article" date="2018" name="Mol. Plant">
        <title>The genome of Artemisia annua provides insight into the evolution of Asteraceae family and artemisinin biosynthesis.</title>
        <authorList>
            <person name="Shen Q."/>
            <person name="Zhang L."/>
            <person name="Liao Z."/>
            <person name="Wang S."/>
            <person name="Yan T."/>
            <person name="Shi P."/>
            <person name="Liu M."/>
            <person name="Fu X."/>
            <person name="Pan Q."/>
            <person name="Wang Y."/>
            <person name="Lv Z."/>
            <person name="Lu X."/>
            <person name="Zhang F."/>
            <person name="Jiang W."/>
            <person name="Ma Y."/>
            <person name="Chen M."/>
            <person name="Hao X."/>
            <person name="Li L."/>
            <person name="Tang Y."/>
            <person name="Lv G."/>
            <person name="Zhou Y."/>
            <person name="Sun X."/>
            <person name="Brodelius P.E."/>
            <person name="Rose J.K.C."/>
            <person name="Tang K."/>
        </authorList>
    </citation>
    <scope>NUCLEOTIDE SEQUENCE [LARGE SCALE GENOMIC DNA]</scope>
    <source>
        <strain evidence="2">cv. Huhao1</strain>
        <tissue evidence="1">Leaf</tissue>
    </source>
</reference>
<dbReference type="PANTHER" id="PTHR47481:SF42">
    <property type="entry name" value="RHO GTPASE-ACTIVATING PROTEIN GACK-LIKE"/>
    <property type="match status" value="1"/>
</dbReference>
<evidence type="ECO:0000313" key="2">
    <source>
        <dbReference type="Proteomes" id="UP000245207"/>
    </source>
</evidence>
<comment type="caution">
    <text evidence="1">The sequence shown here is derived from an EMBL/GenBank/DDBJ whole genome shotgun (WGS) entry which is preliminary data.</text>
</comment>
<gene>
    <name evidence="1" type="ORF">CTI12_AA553080</name>
</gene>
<dbReference type="PANTHER" id="PTHR47481">
    <property type="match status" value="1"/>
</dbReference>
<organism evidence="1 2">
    <name type="scientific">Artemisia annua</name>
    <name type="common">Sweet wormwood</name>
    <dbReference type="NCBI Taxonomy" id="35608"/>
    <lineage>
        <taxon>Eukaryota</taxon>
        <taxon>Viridiplantae</taxon>
        <taxon>Streptophyta</taxon>
        <taxon>Embryophyta</taxon>
        <taxon>Tracheophyta</taxon>
        <taxon>Spermatophyta</taxon>
        <taxon>Magnoliopsida</taxon>
        <taxon>eudicotyledons</taxon>
        <taxon>Gunneridae</taxon>
        <taxon>Pentapetalae</taxon>
        <taxon>asterids</taxon>
        <taxon>campanulids</taxon>
        <taxon>Asterales</taxon>
        <taxon>Asteraceae</taxon>
        <taxon>Asteroideae</taxon>
        <taxon>Anthemideae</taxon>
        <taxon>Artemisiinae</taxon>
        <taxon>Artemisia</taxon>
    </lineage>
</organism>
<dbReference type="OrthoDB" id="1699318at2759"/>
<evidence type="ECO:0000313" key="1">
    <source>
        <dbReference type="EMBL" id="PWA41419.1"/>
    </source>
</evidence>
<protein>
    <submittedName>
        <fullName evidence="1">Uncharacterized protein</fullName>
    </submittedName>
</protein>